<dbReference type="OrthoDB" id="3268221at2759"/>
<feature type="region of interest" description="Disordered" evidence="2">
    <location>
        <begin position="201"/>
        <end position="285"/>
    </location>
</feature>
<dbReference type="Proteomes" id="UP000736335">
    <property type="component" value="Unassembled WGS sequence"/>
</dbReference>
<feature type="non-terminal residue" evidence="3">
    <location>
        <position position="455"/>
    </location>
</feature>
<evidence type="ECO:0000313" key="4">
    <source>
        <dbReference type="Proteomes" id="UP000736335"/>
    </source>
</evidence>
<feature type="compositionally biased region" description="Polar residues" evidence="2">
    <location>
        <begin position="364"/>
        <end position="376"/>
    </location>
</feature>
<protein>
    <submittedName>
        <fullName evidence="3">Uncharacterized protein</fullName>
    </submittedName>
</protein>
<reference evidence="3" key="2">
    <citation type="submission" date="2020-11" db="EMBL/GenBank/DDBJ databases">
        <authorList>
            <consortium name="DOE Joint Genome Institute"/>
            <person name="Kuo A."/>
            <person name="Miyauchi S."/>
            <person name="Kiss E."/>
            <person name="Drula E."/>
            <person name="Kohler A."/>
            <person name="Sanchez-Garcia M."/>
            <person name="Andreopoulos B."/>
            <person name="Barry K.W."/>
            <person name="Bonito G."/>
            <person name="Buee M."/>
            <person name="Carver A."/>
            <person name="Chen C."/>
            <person name="Cichocki N."/>
            <person name="Clum A."/>
            <person name="Culley D."/>
            <person name="Crous P.W."/>
            <person name="Fauchery L."/>
            <person name="Girlanda M."/>
            <person name="Hayes R."/>
            <person name="Keri Z."/>
            <person name="Labutti K."/>
            <person name="Lipzen A."/>
            <person name="Lombard V."/>
            <person name="Magnuson J."/>
            <person name="Maillard F."/>
            <person name="Morin E."/>
            <person name="Murat C."/>
            <person name="Nolan M."/>
            <person name="Ohm R."/>
            <person name="Pangilinan J."/>
            <person name="Pereira M."/>
            <person name="Perotto S."/>
            <person name="Peter M."/>
            <person name="Riley R."/>
            <person name="Sitrit Y."/>
            <person name="Stielow B."/>
            <person name="Szollosi G."/>
            <person name="Zifcakova L."/>
            <person name="Stursova M."/>
            <person name="Spatafora J.W."/>
            <person name="Tedersoo L."/>
            <person name="Vaario L.-M."/>
            <person name="Yamada A."/>
            <person name="Yan M."/>
            <person name="Wang P."/>
            <person name="Xu J."/>
            <person name="Bruns T."/>
            <person name="Baldrian P."/>
            <person name="Vilgalys R."/>
            <person name="Henrissat B."/>
            <person name="Grigoriev I.V."/>
            <person name="Hibbett D."/>
            <person name="Nagy L.G."/>
            <person name="Martin F.M."/>
        </authorList>
    </citation>
    <scope>NUCLEOTIDE SEQUENCE</scope>
    <source>
        <strain evidence="3">UH-Tt-Lm1</strain>
    </source>
</reference>
<dbReference type="EMBL" id="WIUZ02000012">
    <property type="protein sequence ID" value="KAF9782203.1"/>
    <property type="molecule type" value="Genomic_DNA"/>
</dbReference>
<evidence type="ECO:0000256" key="1">
    <source>
        <dbReference type="SAM" id="Coils"/>
    </source>
</evidence>
<evidence type="ECO:0000256" key="2">
    <source>
        <dbReference type="SAM" id="MobiDB-lite"/>
    </source>
</evidence>
<gene>
    <name evidence="3" type="ORF">BJ322DRAFT_1010233</name>
</gene>
<sequence length="455" mass="50420">ETKQAHHLLCTALERLESETRRVNESEGRLLEIVQRFNAVNEARVQAQAEAAKLSAELGMYKLQLDNAQEEIYRAQHILRKVEDERDDAAAEATEARDTARKYREQHIVNLAREEGRKMGYLQGIRHGQMGYGDTKTIEFPDHHATGAISSRRLLMDEPFNDTLQNVFDDERSITDDGISAVPSRALYMSRDVSRDVEVTPNVSRQSQAASHHLNPGSNRITAWGGRSPTDDSFPRPIHNGFPAHHPETLMPPDGWIPRSEDGSHISIPPPHEFERATSSSSGRSWATISGIQNRLNRVLGVGGSRHARQQQSDTPNVAAPAPGYPQNSPIPPSPGSTTFSQFDITAPGPDPLEEDRRKLSVIQEGSQEATPSMGRSRTDARTPALETDYGYSPTTNFTIRSPQGEEESATLMDGDNHSMRDLADVVRYSDPAVVENWRRSTVNGAPVRVLSLSV</sequence>
<keyword evidence="4" id="KW-1185">Reference proteome</keyword>
<feature type="region of interest" description="Disordered" evidence="2">
    <location>
        <begin position="303"/>
        <end position="401"/>
    </location>
</feature>
<reference evidence="3" key="1">
    <citation type="journal article" date="2020" name="Nat. Commun.">
        <title>Large-scale genome sequencing of mycorrhizal fungi provides insights into the early evolution of symbiotic traits.</title>
        <authorList>
            <person name="Miyauchi S."/>
            <person name="Kiss E."/>
            <person name="Kuo A."/>
            <person name="Drula E."/>
            <person name="Kohler A."/>
            <person name="Sanchez-Garcia M."/>
            <person name="Morin E."/>
            <person name="Andreopoulos B."/>
            <person name="Barry K.W."/>
            <person name="Bonito G."/>
            <person name="Buee M."/>
            <person name="Carver A."/>
            <person name="Chen C."/>
            <person name="Cichocki N."/>
            <person name="Clum A."/>
            <person name="Culley D."/>
            <person name="Crous P.W."/>
            <person name="Fauchery L."/>
            <person name="Girlanda M."/>
            <person name="Hayes R.D."/>
            <person name="Keri Z."/>
            <person name="LaButti K."/>
            <person name="Lipzen A."/>
            <person name="Lombard V."/>
            <person name="Magnuson J."/>
            <person name="Maillard F."/>
            <person name="Murat C."/>
            <person name="Nolan M."/>
            <person name="Ohm R.A."/>
            <person name="Pangilinan J."/>
            <person name="Pereira M.F."/>
            <person name="Perotto S."/>
            <person name="Peter M."/>
            <person name="Pfister S."/>
            <person name="Riley R."/>
            <person name="Sitrit Y."/>
            <person name="Stielow J.B."/>
            <person name="Szollosi G."/>
            <person name="Zifcakova L."/>
            <person name="Stursova M."/>
            <person name="Spatafora J.W."/>
            <person name="Tedersoo L."/>
            <person name="Vaario L.M."/>
            <person name="Yamada A."/>
            <person name="Yan M."/>
            <person name="Wang P."/>
            <person name="Xu J."/>
            <person name="Bruns T."/>
            <person name="Baldrian P."/>
            <person name="Vilgalys R."/>
            <person name="Dunand C."/>
            <person name="Henrissat B."/>
            <person name="Grigoriev I.V."/>
            <person name="Hibbett D."/>
            <person name="Nagy L.G."/>
            <person name="Martin F.M."/>
        </authorList>
    </citation>
    <scope>NUCLEOTIDE SEQUENCE</scope>
    <source>
        <strain evidence="3">UH-Tt-Lm1</strain>
    </source>
</reference>
<name>A0A9P6L4B7_9AGAM</name>
<keyword evidence="1" id="KW-0175">Coiled coil</keyword>
<dbReference type="AlphaFoldDB" id="A0A9P6L4B7"/>
<organism evidence="3 4">
    <name type="scientific">Thelephora terrestris</name>
    <dbReference type="NCBI Taxonomy" id="56493"/>
    <lineage>
        <taxon>Eukaryota</taxon>
        <taxon>Fungi</taxon>
        <taxon>Dikarya</taxon>
        <taxon>Basidiomycota</taxon>
        <taxon>Agaricomycotina</taxon>
        <taxon>Agaricomycetes</taxon>
        <taxon>Thelephorales</taxon>
        <taxon>Thelephoraceae</taxon>
        <taxon>Thelephora</taxon>
    </lineage>
</organism>
<accession>A0A9P6L4B7</accession>
<evidence type="ECO:0000313" key="3">
    <source>
        <dbReference type="EMBL" id="KAF9782203.1"/>
    </source>
</evidence>
<proteinExistence type="predicted"/>
<comment type="caution">
    <text evidence="3">The sequence shown here is derived from an EMBL/GenBank/DDBJ whole genome shotgun (WGS) entry which is preliminary data.</text>
</comment>
<feature type="compositionally biased region" description="Polar residues" evidence="2">
    <location>
        <begin position="201"/>
        <end position="221"/>
    </location>
</feature>
<feature type="coiled-coil region" evidence="1">
    <location>
        <begin position="37"/>
        <end position="106"/>
    </location>
</feature>